<dbReference type="Pfam" id="PF12704">
    <property type="entry name" value="MacB_PCD"/>
    <property type="match status" value="1"/>
</dbReference>
<evidence type="ECO:0000256" key="5">
    <source>
        <dbReference type="ARBA" id="ARBA00023136"/>
    </source>
</evidence>
<protein>
    <submittedName>
        <fullName evidence="10">FtsX-like permease family protein</fullName>
    </submittedName>
</protein>
<dbReference type="InterPro" id="IPR003838">
    <property type="entry name" value="ABC3_permease_C"/>
</dbReference>
<dbReference type="PANTHER" id="PTHR30572">
    <property type="entry name" value="MEMBRANE COMPONENT OF TRANSPORTER-RELATED"/>
    <property type="match status" value="1"/>
</dbReference>
<dbReference type="InterPro" id="IPR025857">
    <property type="entry name" value="MacB_PCD"/>
</dbReference>
<evidence type="ECO:0000256" key="6">
    <source>
        <dbReference type="ARBA" id="ARBA00038076"/>
    </source>
</evidence>
<keyword evidence="3 7" id="KW-0812">Transmembrane</keyword>
<evidence type="ECO:0000256" key="1">
    <source>
        <dbReference type="ARBA" id="ARBA00004651"/>
    </source>
</evidence>
<feature type="transmembrane region" description="Helical" evidence="7">
    <location>
        <begin position="471"/>
        <end position="488"/>
    </location>
</feature>
<dbReference type="RefSeq" id="WP_379599072.1">
    <property type="nucleotide sequence ID" value="NZ_JBHUDE010000161.1"/>
</dbReference>
<feature type="transmembrane region" description="Helical" evidence="7">
    <location>
        <begin position="739"/>
        <end position="767"/>
    </location>
</feature>
<evidence type="ECO:0000313" key="11">
    <source>
        <dbReference type="Proteomes" id="UP001597221"/>
    </source>
</evidence>
<keyword evidence="5 7" id="KW-0472">Membrane</keyword>
<keyword evidence="4 7" id="KW-1133">Transmembrane helix</keyword>
<comment type="subcellular location">
    <subcellularLocation>
        <location evidence="1">Cell membrane</location>
        <topology evidence="1">Multi-pass membrane protein</topology>
    </subcellularLocation>
</comment>
<organism evidence="10 11">
    <name type="scientific">Oceanobacillus luteolus</name>
    <dbReference type="NCBI Taxonomy" id="1274358"/>
    <lineage>
        <taxon>Bacteria</taxon>
        <taxon>Bacillati</taxon>
        <taxon>Bacillota</taxon>
        <taxon>Bacilli</taxon>
        <taxon>Bacillales</taxon>
        <taxon>Bacillaceae</taxon>
        <taxon>Oceanobacillus</taxon>
    </lineage>
</organism>
<dbReference type="InterPro" id="IPR050250">
    <property type="entry name" value="Macrolide_Exporter_MacB"/>
</dbReference>
<feature type="transmembrane region" description="Helical" evidence="7">
    <location>
        <begin position="401"/>
        <end position="426"/>
    </location>
</feature>
<feature type="domain" description="MacB-like periplasmic core" evidence="9">
    <location>
        <begin position="20"/>
        <end position="222"/>
    </location>
</feature>
<feature type="transmembrane region" description="Helical" evidence="7">
    <location>
        <begin position="693"/>
        <end position="718"/>
    </location>
</feature>
<evidence type="ECO:0000256" key="7">
    <source>
        <dbReference type="SAM" id="Phobius"/>
    </source>
</evidence>
<feature type="domain" description="ABC3 transporter permease C-terminal" evidence="8">
    <location>
        <begin position="696"/>
        <end position="812"/>
    </location>
</feature>
<feature type="transmembrane region" description="Helical" evidence="7">
    <location>
        <begin position="779"/>
        <end position="803"/>
    </location>
</feature>
<name>A0ABW4HVT6_9BACI</name>
<sequence>MLSSWRVSWRNLTRHKKRFLFTLIALTLGVTVMTSMLIAKYTFSNMMDEQEQLYAGEADFWIQSNEGFFDDSEIAWLEEREEIDEGVTALVKQGLVELETDVPAQRTVRFTGLSDFQSSIVPLPVKAGDTTEEGLIITENAAELWGKEVGDTVTFEDIGTLEVTAIVYEGPMLNSPQTFEAAFYQDFRVMVPLETLQSQNGLEGQISNFRFSVEEGADHQELLTAYDNEFEGASLFVQPIVVDNQQNNDIDSIYYVFDLIAILAVFISAFIAFNMIHTSIVERKREIGIMKSLGYTDGNVIRLLAQEISILAILGTVFGVSLGAWLGDTIQEVLITAIATQNIEYDVVFFVPIIISIIIGFLFPFVAASLPVYKAGKVPILEAMFEKDPSIRIDRLSKIRIVLGIVFTGIGLIDNVWAFLSLFIGLVLLFPLWMRLLQLIIGPLLSLLFGFSGKQASNSIKQFLRRNANTAAMLAIGVSLALFMSAALQDLPKGMEEEVQQTFGGDIHVEKETPWSEEELHALEEIPGVEMVYSAYEIPNITWYTSNDKLREFSIMSFSETTPQQFSIEEETTDSSELPEIYLGNRALAEAGVEVGDVWTLQTPAGAQDVFIKGRVLTSHYSNYVAFAEESTIKDRLNWPFSYKVMMDVASEGDVPTILAVVWEQFGASISGVNTLPLTIEKTTGGVKGIDDLFQFLLLLIIGIAAVGISNTLFMNTMERVKEIGTIRALGFTKGQVRFMIIAEGLFIGIAGVVVGTAYGILVIYLNSISADAQGLLDFAIPWVSLILAIAGGILFTLLASWLPSYTASRISVKEAIQYE</sequence>
<evidence type="ECO:0000256" key="4">
    <source>
        <dbReference type="ARBA" id="ARBA00022989"/>
    </source>
</evidence>
<feature type="domain" description="ABC3 transporter permease C-terminal" evidence="8">
    <location>
        <begin position="260"/>
        <end position="379"/>
    </location>
</feature>
<proteinExistence type="inferred from homology"/>
<accession>A0ABW4HVT6</accession>
<reference evidence="11" key="1">
    <citation type="journal article" date="2019" name="Int. J. Syst. Evol. Microbiol.">
        <title>The Global Catalogue of Microorganisms (GCM) 10K type strain sequencing project: providing services to taxonomists for standard genome sequencing and annotation.</title>
        <authorList>
            <consortium name="The Broad Institute Genomics Platform"/>
            <consortium name="The Broad Institute Genome Sequencing Center for Infectious Disease"/>
            <person name="Wu L."/>
            <person name="Ma J."/>
        </authorList>
    </citation>
    <scope>NUCLEOTIDE SEQUENCE [LARGE SCALE GENOMIC DNA]</scope>
    <source>
        <strain evidence="11">CGMCC 1.12376</strain>
    </source>
</reference>
<dbReference type="Proteomes" id="UP001597221">
    <property type="component" value="Unassembled WGS sequence"/>
</dbReference>
<evidence type="ECO:0000313" key="10">
    <source>
        <dbReference type="EMBL" id="MFD1609656.1"/>
    </source>
</evidence>
<comment type="similarity">
    <text evidence="6">Belongs to the ABC-4 integral membrane protein family.</text>
</comment>
<dbReference type="EMBL" id="JBHUDE010000161">
    <property type="protein sequence ID" value="MFD1609656.1"/>
    <property type="molecule type" value="Genomic_DNA"/>
</dbReference>
<feature type="transmembrane region" description="Helical" evidence="7">
    <location>
        <begin position="347"/>
        <end position="367"/>
    </location>
</feature>
<keyword evidence="11" id="KW-1185">Reference proteome</keyword>
<feature type="transmembrane region" description="Helical" evidence="7">
    <location>
        <begin position="308"/>
        <end position="327"/>
    </location>
</feature>
<dbReference type="Pfam" id="PF02687">
    <property type="entry name" value="FtsX"/>
    <property type="match status" value="2"/>
</dbReference>
<comment type="caution">
    <text evidence="10">The sequence shown here is derived from an EMBL/GenBank/DDBJ whole genome shotgun (WGS) entry which is preliminary data.</text>
</comment>
<evidence type="ECO:0000256" key="3">
    <source>
        <dbReference type="ARBA" id="ARBA00022692"/>
    </source>
</evidence>
<feature type="transmembrane region" description="Helical" evidence="7">
    <location>
        <begin position="253"/>
        <end position="276"/>
    </location>
</feature>
<feature type="transmembrane region" description="Helical" evidence="7">
    <location>
        <begin position="432"/>
        <end position="451"/>
    </location>
</feature>
<evidence type="ECO:0000256" key="2">
    <source>
        <dbReference type="ARBA" id="ARBA00022475"/>
    </source>
</evidence>
<gene>
    <name evidence="10" type="ORF">ACFSBH_18720</name>
</gene>
<dbReference type="PANTHER" id="PTHR30572:SF4">
    <property type="entry name" value="ABC TRANSPORTER PERMEASE YTRF"/>
    <property type="match status" value="1"/>
</dbReference>
<evidence type="ECO:0000259" key="9">
    <source>
        <dbReference type="Pfam" id="PF12704"/>
    </source>
</evidence>
<keyword evidence="2" id="KW-1003">Cell membrane</keyword>
<evidence type="ECO:0000259" key="8">
    <source>
        <dbReference type="Pfam" id="PF02687"/>
    </source>
</evidence>